<feature type="region of interest" description="Disordered" evidence="1">
    <location>
        <begin position="99"/>
        <end position="121"/>
    </location>
</feature>
<gene>
    <name evidence="3" type="ORF">GWI33_023276</name>
</gene>
<accession>A0A834IRD5</accession>
<proteinExistence type="predicted"/>
<protein>
    <submittedName>
        <fullName evidence="3">Uncharacterized protein</fullName>
    </submittedName>
</protein>
<dbReference type="Proteomes" id="UP000625711">
    <property type="component" value="Unassembled WGS sequence"/>
</dbReference>
<dbReference type="EMBL" id="JAACXV010000094">
    <property type="protein sequence ID" value="KAF7283638.1"/>
    <property type="molecule type" value="Genomic_DNA"/>
</dbReference>
<feature type="compositionally biased region" description="Low complexity" evidence="1">
    <location>
        <begin position="163"/>
        <end position="175"/>
    </location>
</feature>
<keyword evidence="4" id="KW-1185">Reference proteome</keyword>
<reference evidence="3" key="1">
    <citation type="submission" date="2020-08" db="EMBL/GenBank/DDBJ databases">
        <title>Genome sequencing and assembly of the red palm weevil Rhynchophorus ferrugineus.</title>
        <authorList>
            <person name="Dias G.B."/>
            <person name="Bergman C.M."/>
            <person name="Manee M."/>
        </authorList>
    </citation>
    <scope>NUCLEOTIDE SEQUENCE</scope>
    <source>
        <strain evidence="3">AA-2017</strain>
        <tissue evidence="3">Whole larva</tissue>
    </source>
</reference>
<organism evidence="3 4">
    <name type="scientific">Rhynchophorus ferrugineus</name>
    <name type="common">Red palm weevil</name>
    <name type="synonym">Curculio ferrugineus</name>
    <dbReference type="NCBI Taxonomy" id="354439"/>
    <lineage>
        <taxon>Eukaryota</taxon>
        <taxon>Metazoa</taxon>
        <taxon>Ecdysozoa</taxon>
        <taxon>Arthropoda</taxon>
        <taxon>Hexapoda</taxon>
        <taxon>Insecta</taxon>
        <taxon>Pterygota</taxon>
        <taxon>Neoptera</taxon>
        <taxon>Endopterygota</taxon>
        <taxon>Coleoptera</taxon>
        <taxon>Polyphaga</taxon>
        <taxon>Cucujiformia</taxon>
        <taxon>Curculionidae</taxon>
        <taxon>Dryophthorinae</taxon>
        <taxon>Rhynchophorus</taxon>
    </lineage>
</organism>
<feature type="signal peptide" evidence="2">
    <location>
        <begin position="1"/>
        <end position="23"/>
    </location>
</feature>
<sequence>MKHLSVIFAMWVLVLAVIGLSNCAPLESTSLTSGSSGKSAFGQPFDEIVVESTLNVKRKVNGRQSRGSQPSSLRVKRQNGFPFPSFQFPKFQTFGGSAADASAQAQSHEADSPFGKFGASAAGGQSQSLAFGPNGPVGSASFSGSQQYKLPNGQTLNIAFGNSVGASNSNNAGGATIAVNGPSR</sequence>
<evidence type="ECO:0000256" key="1">
    <source>
        <dbReference type="SAM" id="MobiDB-lite"/>
    </source>
</evidence>
<comment type="caution">
    <text evidence="3">The sequence shown here is derived from an EMBL/GenBank/DDBJ whole genome shotgun (WGS) entry which is preliminary data.</text>
</comment>
<evidence type="ECO:0000313" key="4">
    <source>
        <dbReference type="Proteomes" id="UP000625711"/>
    </source>
</evidence>
<evidence type="ECO:0000256" key="2">
    <source>
        <dbReference type="SAM" id="SignalP"/>
    </source>
</evidence>
<keyword evidence="2" id="KW-0732">Signal</keyword>
<dbReference type="OrthoDB" id="6629392at2759"/>
<feature type="region of interest" description="Disordered" evidence="1">
    <location>
        <begin position="163"/>
        <end position="184"/>
    </location>
</feature>
<name>A0A834IRD5_RHYFE</name>
<dbReference type="AlphaFoldDB" id="A0A834IRD5"/>
<evidence type="ECO:0000313" key="3">
    <source>
        <dbReference type="EMBL" id="KAF7283638.1"/>
    </source>
</evidence>
<feature type="chain" id="PRO_5032414459" evidence="2">
    <location>
        <begin position="24"/>
        <end position="184"/>
    </location>
</feature>